<accession>A0ABQ1E2B1</accession>
<dbReference type="InterPro" id="IPR025997">
    <property type="entry name" value="SBP_2_dom"/>
</dbReference>
<keyword evidence="2" id="KW-0238">DNA-binding</keyword>
<dbReference type="CDD" id="cd06307">
    <property type="entry name" value="PBP1_sugar_binding"/>
    <property type="match status" value="1"/>
</dbReference>
<evidence type="ECO:0000256" key="2">
    <source>
        <dbReference type="ARBA" id="ARBA00023125"/>
    </source>
</evidence>
<dbReference type="Proteomes" id="UP000620147">
    <property type="component" value="Unassembled WGS sequence"/>
</dbReference>
<name>A0ABQ1E2B1_9FIRM</name>
<dbReference type="Gene3D" id="1.10.260.40">
    <property type="entry name" value="lambda repressor-like DNA-binding domains"/>
    <property type="match status" value="1"/>
</dbReference>
<comment type="caution">
    <text evidence="5">The sequence shown here is derived from an EMBL/GenBank/DDBJ whole genome shotgun (WGS) entry which is preliminary data.</text>
</comment>
<feature type="domain" description="HTH lacI-type" evidence="4">
    <location>
        <begin position="3"/>
        <end position="57"/>
    </location>
</feature>
<dbReference type="SMART" id="SM00354">
    <property type="entry name" value="HTH_LACI"/>
    <property type="match status" value="1"/>
</dbReference>
<evidence type="ECO:0000256" key="1">
    <source>
        <dbReference type="ARBA" id="ARBA00023015"/>
    </source>
</evidence>
<dbReference type="Gene3D" id="3.40.50.2300">
    <property type="match status" value="2"/>
</dbReference>
<dbReference type="SUPFAM" id="SSF47413">
    <property type="entry name" value="lambda repressor-like DNA-binding domains"/>
    <property type="match status" value="1"/>
</dbReference>
<keyword evidence="6" id="KW-1185">Reference proteome</keyword>
<protein>
    <submittedName>
        <fullName evidence="5">Sugar ABC transporter substrate-binding protein</fullName>
    </submittedName>
</protein>
<dbReference type="EMBL" id="BLYJ01000035">
    <property type="protein sequence ID" value="GFO89112.1"/>
    <property type="molecule type" value="Genomic_DNA"/>
</dbReference>
<evidence type="ECO:0000313" key="6">
    <source>
        <dbReference type="Proteomes" id="UP000620147"/>
    </source>
</evidence>
<keyword evidence="3" id="KW-0804">Transcription</keyword>
<dbReference type="Pfam" id="PF00356">
    <property type="entry name" value="LacI"/>
    <property type="match status" value="1"/>
</dbReference>
<dbReference type="CDD" id="cd01392">
    <property type="entry name" value="HTH_LacI"/>
    <property type="match status" value="1"/>
</dbReference>
<dbReference type="SUPFAM" id="SSF53822">
    <property type="entry name" value="Periplasmic binding protein-like I"/>
    <property type="match status" value="1"/>
</dbReference>
<dbReference type="PANTHER" id="PTHR30146:SF152">
    <property type="entry name" value="TRANSCRIPTIONAL REGULATORY PROTEIN"/>
    <property type="match status" value="1"/>
</dbReference>
<dbReference type="Pfam" id="PF13407">
    <property type="entry name" value="Peripla_BP_4"/>
    <property type="match status" value="1"/>
</dbReference>
<sequence>MAITLNQIAEICGVSRGTVDRALHNKGNVRPAVAERIKAVANEYGYTPNRAGLALSRTSHPIRIGVIMFSVQTPFMQIVLDAARREARRLAAFSVEVIFRLSPSLDPVEQVSMIEELVEQHHISALAITPLDCLLVETKINELIDQRGIPVVTFNTDLPNIRRLCYVGQENLSSGRTVAELMRLVARESGTVATISAPCMYHSAYRERLKGFKEELLTPDSSLQLRDVMLPNDDSNVVYEHTLRLLQEVPDLTGIYAITPGYAGVCSALVDSGRARGVHLIMHDEIPANLYELRRGVADFVIGQDAVQQGALPLSLLADYIQLKQQPPKEFYHTDIRVLLRHNIENLL</sequence>
<evidence type="ECO:0000259" key="4">
    <source>
        <dbReference type="PROSITE" id="PS50932"/>
    </source>
</evidence>
<dbReference type="InterPro" id="IPR010982">
    <property type="entry name" value="Lambda_DNA-bd_dom_sf"/>
</dbReference>
<proteinExistence type="predicted"/>
<dbReference type="RefSeq" id="WP_188886837.1">
    <property type="nucleotide sequence ID" value="NZ_BLYJ01000035.1"/>
</dbReference>
<reference evidence="5 6" key="1">
    <citation type="submission" date="2020-06" db="EMBL/GenBank/DDBJ databases">
        <title>Characterization of fructooligosaccharide metabolism and fructooligosaccharide-degrading enzymes in human commensal butyrate producers.</title>
        <authorList>
            <person name="Tanno H."/>
            <person name="Fujii T."/>
            <person name="Hirano K."/>
            <person name="Maeno S."/>
            <person name="Tonozuka T."/>
            <person name="Sakamoto M."/>
            <person name="Ohkuma M."/>
            <person name="Tochio T."/>
            <person name="Endo A."/>
        </authorList>
    </citation>
    <scope>NUCLEOTIDE SEQUENCE [LARGE SCALE GENOMIC DNA]</scope>
    <source>
        <strain evidence="5 6">JCM 31056</strain>
    </source>
</reference>
<organism evidence="5 6">
    <name type="scientific">Butyricicoccus faecihominis</name>
    <dbReference type="NCBI Taxonomy" id="1712515"/>
    <lineage>
        <taxon>Bacteria</taxon>
        <taxon>Bacillati</taxon>
        <taxon>Bacillota</taxon>
        <taxon>Clostridia</taxon>
        <taxon>Eubacteriales</taxon>
        <taxon>Butyricicoccaceae</taxon>
        <taxon>Butyricicoccus</taxon>
    </lineage>
</organism>
<gene>
    <name evidence="5" type="ORF">BUFA31_22760</name>
</gene>
<keyword evidence="1" id="KW-0805">Transcription regulation</keyword>
<dbReference type="InterPro" id="IPR000843">
    <property type="entry name" value="HTH_LacI"/>
</dbReference>
<evidence type="ECO:0000313" key="5">
    <source>
        <dbReference type="EMBL" id="GFO89112.1"/>
    </source>
</evidence>
<evidence type="ECO:0000256" key="3">
    <source>
        <dbReference type="ARBA" id="ARBA00023163"/>
    </source>
</evidence>
<dbReference type="InterPro" id="IPR028082">
    <property type="entry name" value="Peripla_BP_I"/>
</dbReference>
<dbReference type="PANTHER" id="PTHR30146">
    <property type="entry name" value="LACI-RELATED TRANSCRIPTIONAL REPRESSOR"/>
    <property type="match status" value="1"/>
</dbReference>
<dbReference type="PROSITE" id="PS50932">
    <property type="entry name" value="HTH_LACI_2"/>
    <property type="match status" value="1"/>
</dbReference>